<gene>
    <name evidence="2" type="ORF">BpHYR1_038288</name>
</gene>
<protein>
    <submittedName>
        <fullName evidence="2">Interferon-inducible GTPase 1-like</fullName>
    </submittedName>
</protein>
<dbReference type="CDD" id="cd00882">
    <property type="entry name" value="Ras_like_GTPase"/>
    <property type="match status" value="1"/>
</dbReference>
<proteinExistence type="predicted"/>
<dbReference type="Proteomes" id="UP000276133">
    <property type="component" value="Unassembled WGS sequence"/>
</dbReference>
<dbReference type="EMBL" id="REGN01002968">
    <property type="protein sequence ID" value="RNA25177.1"/>
    <property type="molecule type" value="Genomic_DNA"/>
</dbReference>
<dbReference type="AlphaFoldDB" id="A0A3M7RPA7"/>
<dbReference type="PANTHER" id="PTHR14143:SF1">
    <property type="entry name" value="IRG-TYPE G DOMAIN-CONTAINING PROTEIN"/>
    <property type="match status" value="1"/>
</dbReference>
<dbReference type="GO" id="GO:0005525">
    <property type="term" value="F:GTP binding"/>
    <property type="evidence" value="ECO:0007669"/>
    <property type="project" value="InterPro"/>
</dbReference>
<dbReference type="Gene3D" id="3.40.50.300">
    <property type="entry name" value="P-loop containing nucleotide triphosphate hydrolases"/>
    <property type="match status" value="1"/>
</dbReference>
<dbReference type="InterPro" id="IPR027417">
    <property type="entry name" value="P-loop_NTPase"/>
</dbReference>
<dbReference type="InterPro" id="IPR006073">
    <property type="entry name" value="GTP-bd"/>
</dbReference>
<organism evidence="2 3">
    <name type="scientific">Brachionus plicatilis</name>
    <name type="common">Marine rotifer</name>
    <name type="synonym">Brachionus muelleri</name>
    <dbReference type="NCBI Taxonomy" id="10195"/>
    <lineage>
        <taxon>Eukaryota</taxon>
        <taxon>Metazoa</taxon>
        <taxon>Spiralia</taxon>
        <taxon>Gnathifera</taxon>
        <taxon>Rotifera</taxon>
        <taxon>Eurotatoria</taxon>
        <taxon>Monogononta</taxon>
        <taxon>Pseudotrocha</taxon>
        <taxon>Ploima</taxon>
        <taxon>Brachionidae</taxon>
        <taxon>Brachionus</taxon>
    </lineage>
</organism>
<dbReference type="OrthoDB" id="422720at2759"/>
<reference evidence="2 3" key="1">
    <citation type="journal article" date="2018" name="Sci. Rep.">
        <title>Genomic signatures of local adaptation to the degree of environmental predictability in rotifers.</title>
        <authorList>
            <person name="Franch-Gras L."/>
            <person name="Hahn C."/>
            <person name="Garcia-Roger E.M."/>
            <person name="Carmona M.J."/>
            <person name="Serra M."/>
            <person name="Gomez A."/>
        </authorList>
    </citation>
    <scope>NUCLEOTIDE SEQUENCE [LARGE SCALE GENOMIC DNA]</scope>
    <source>
        <strain evidence="2">HYR1</strain>
    </source>
</reference>
<dbReference type="SUPFAM" id="SSF52540">
    <property type="entry name" value="P-loop containing nucleoside triphosphate hydrolases"/>
    <property type="match status" value="1"/>
</dbReference>
<evidence type="ECO:0000259" key="1">
    <source>
        <dbReference type="Pfam" id="PF01926"/>
    </source>
</evidence>
<evidence type="ECO:0000313" key="3">
    <source>
        <dbReference type="Proteomes" id="UP000276133"/>
    </source>
</evidence>
<keyword evidence="3" id="KW-1185">Reference proteome</keyword>
<name>A0A3M7RPA7_BRAPC</name>
<dbReference type="PANTHER" id="PTHR14143">
    <property type="entry name" value="INTERFERON-INDUCIBLE GTPASE FAMILY MEMBER"/>
    <property type="match status" value="1"/>
</dbReference>
<sequence>MEKTKLTYEEEQVIKNLDPIIFPNCLNIAVVGKTGVGKSSFINAIRNLTCKDQNAADVKSGSESCDHKEERSEFSYRITNSNVEIEINLIDTMGHMGNINPQCDNFSFIESVKNALKIVEFDAIIFIYEGRLTSEELSIAKRYVEKNVLIFFVMNKMNNFLIDNIRQITGNYSYNRSLNDQYNENKKELNQCVEKEMDAVINLIDRNMVFNCIVESIQASTSLILNSDDYKKKIIKNSIYFITSTKEDFLNECISKDGFRLKTEIEQYLVHAKLNNFNIDLFDPFSERLIRIKKKYLISNLFKDTKKI</sequence>
<comment type="caution">
    <text evidence="2">The sequence shown here is derived from an EMBL/GenBank/DDBJ whole genome shotgun (WGS) entry which is preliminary data.</text>
</comment>
<feature type="domain" description="G" evidence="1">
    <location>
        <begin position="27"/>
        <end position="156"/>
    </location>
</feature>
<dbReference type="Pfam" id="PF01926">
    <property type="entry name" value="MMR_HSR1"/>
    <property type="match status" value="1"/>
</dbReference>
<accession>A0A3M7RPA7</accession>
<evidence type="ECO:0000313" key="2">
    <source>
        <dbReference type="EMBL" id="RNA25177.1"/>
    </source>
</evidence>